<keyword evidence="1" id="KW-0808">Transferase</keyword>
<proteinExistence type="predicted"/>
<dbReference type="InterPro" id="IPR037171">
    <property type="entry name" value="NagB/RpiA_transferase-like"/>
</dbReference>
<dbReference type="InterPro" id="IPR004165">
    <property type="entry name" value="CoA_trans_fam_I"/>
</dbReference>
<gene>
    <name evidence="1" type="ORF">B1A_00492</name>
</gene>
<reference evidence="1" key="1">
    <citation type="submission" date="2013-08" db="EMBL/GenBank/DDBJ databases">
        <authorList>
            <person name="Mendez C."/>
            <person name="Richter M."/>
            <person name="Ferrer M."/>
            <person name="Sanchez J."/>
        </authorList>
    </citation>
    <scope>NUCLEOTIDE SEQUENCE</scope>
</reference>
<protein>
    <submittedName>
        <fullName evidence="1">Propionate CoA-transferase</fullName>
    </submittedName>
</protein>
<dbReference type="Pfam" id="PF01144">
    <property type="entry name" value="CoA_trans"/>
    <property type="match status" value="1"/>
</dbReference>
<dbReference type="GO" id="GO:0008410">
    <property type="term" value="F:CoA-transferase activity"/>
    <property type="evidence" value="ECO:0007669"/>
    <property type="project" value="InterPro"/>
</dbReference>
<dbReference type="SMART" id="SM00882">
    <property type="entry name" value="CoA_trans"/>
    <property type="match status" value="1"/>
</dbReference>
<dbReference type="PANTHER" id="PTHR43293:SF1">
    <property type="entry name" value="ACETATE COA-TRANSFERASE YDIF"/>
    <property type="match status" value="1"/>
</dbReference>
<name>T1C5R4_9ZZZZ</name>
<reference evidence="1" key="2">
    <citation type="journal article" date="2014" name="ISME J.">
        <title>Microbial stratification in low pH oxic and suboxic macroscopic growths along an acid mine drainage.</title>
        <authorList>
            <person name="Mendez-Garcia C."/>
            <person name="Mesa V."/>
            <person name="Sprenger R.R."/>
            <person name="Richter M."/>
            <person name="Diez M.S."/>
            <person name="Solano J."/>
            <person name="Bargiela R."/>
            <person name="Golyshina O.V."/>
            <person name="Manteca A."/>
            <person name="Ramos J.L."/>
            <person name="Gallego J.R."/>
            <person name="Llorente I."/>
            <person name="Martins Dos Santos V.A."/>
            <person name="Jensen O.N."/>
            <person name="Pelaez A.I."/>
            <person name="Sanchez J."/>
            <person name="Ferrer M."/>
        </authorList>
    </citation>
    <scope>NUCLEOTIDE SEQUENCE</scope>
</reference>
<comment type="caution">
    <text evidence="1">The sequence shown here is derived from an EMBL/GenBank/DDBJ whole genome shotgun (WGS) entry which is preliminary data.</text>
</comment>
<dbReference type="SUPFAM" id="SSF100950">
    <property type="entry name" value="NagB/RpiA/CoA transferase-like"/>
    <property type="match status" value="1"/>
</dbReference>
<feature type="non-terminal residue" evidence="1">
    <location>
        <position position="223"/>
    </location>
</feature>
<dbReference type="EMBL" id="AUZX01000372">
    <property type="protein sequence ID" value="EQD80811.1"/>
    <property type="molecule type" value="Genomic_DNA"/>
</dbReference>
<dbReference type="Gene3D" id="3.40.1080.10">
    <property type="entry name" value="Glutaconate Coenzyme A-transferase"/>
    <property type="match status" value="1"/>
</dbReference>
<organism evidence="1">
    <name type="scientific">mine drainage metagenome</name>
    <dbReference type="NCBI Taxonomy" id="410659"/>
    <lineage>
        <taxon>unclassified sequences</taxon>
        <taxon>metagenomes</taxon>
        <taxon>ecological metagenomes</taxon>
    </lineage>
</organism>
<dbReference type="PANTHER" id="PTHR43293">
    <property type="entry name" value="ACETATE COA-TRANSFERASE YDIF"/>
    <property type="match status" value="1"/>
</dbReference>
<evidence type="ECO:0000313" key="1">
    <source>
        <dbReference type="EMBL" id="EQD80811.1"/>
    </source>
</evidence>
<accession>T1C5R4</accession>
<dbReference type="AlphaFoldDB" id="T1C5R4"/>
<sequence>MLKLFETYEETGHPKNLFLISDSSPGSPERGLDIIAKKMYETKNFNFLSGILSPFLGFTPWMEKLVMENAVEGYTCSIGSVSHWFREISAGRPGLITRVGIGTFLDPRESGCYLNDKAVKARKIVQSIIEIDGSEFIFIKGPQPDFSLIKGTTADEIGNMSMEKEGIYGSVFSIAQSAKAIPKRGKVFAQVERIAKHGTINPKSVHVPGPLIDYVVVSPEQYS</sequence>